<evidence type="ECO:0000256" key="1">
    <source>
        <dbReference type="ARBA" id="ARBA00008894"/>
    </source>
</evidence>
<dbReference type="GO" id="GO:0006952">
    <property type="term" value="P:defense response"/>
    <property type="evidence" value="ECO:0007669"/>
    <property type="project" value="UniProtKB-KW"/>
</dbReference>
<evidence type="ECO:0000256" key="3">
    <source>
        <dbReference type="ARBA" id="ARBA00022737"/>
    </source>
</evidence>
<dbReference type="Proteomes" id="UP001164776">
    <property type="component" value="Unassembled WGS sequence"/>
</dbReference>
<dbReference type="SUPFAM" id="SSF52540">
    <property type="entry name" value="P-loop containing nucleoside triphosphate hydrolases"/>
    <property type="match status" value="1"/>
</dbReference>
<keyword evidence="8" id="KW-1185">Reference proteome</keyword>
<protein>
    <recommendedName>
        <fullName evidence="6">Disease resistance N-terminal domain-containing protein</fullName>
    </recommendedName>
</protein>
<sequence>MSNLSMLYTWLDTLAASHPAQRINTAMEVVLSALSGEILSRLISFMINKHKDRSCLEKKLERLQHLLLRVHTVVEEAEGRYITNSKMLLQLRMLVDGMYQGYHVLNTFRLKPFEEAQLQKEVTQSSSLSAPLKRSHAASSAMRTTISSCSSHELLAFLENLETVLANMTEFVILLGECKKMHKRPYDTHIYIDNFMFSRLAEKQELITALLQDNFPVGAPAVVPVIGGYRVGKKSLVGYACNDNTVRSHYSSVLQLKSSNFLKVSCETFMPVRTLIVVEFVSDVEDSEWLKFYSAASNMGAGSKVIIISRFQEIARFGTVKPILLRSLSHAEFSYLFNVLAFGGTDPENHTELASIAMELAMNINGLSS</sequence>
<evidence type="ECO:0000313" key="7">
    <source>
        <dbReference type="EMBL" id="KAJ1256488.1"/>
    </source>
</evidence>
<dbReference type="EMBL" id="MU629506">
    <property type="protein sequence ID" value="KAJ1256488.1"/>
    <property type="molecule type" value="Genomic_DNA"/>
</dbReference>
<dbReference type="InterPro" id="IPR027417">
    <property type="entry name" value="P-loop_NTPase"/>
</dbReference>
<dbReference type="PANTHER" id="PTHR33377:SF79">
    <property type="entry name" value="RX N-TERMINAL DOMAIN-CONTAINING PROTEIN"/>
    <property type="match status" value="1"/>
</dbReference>
<feature type="domain" description="Disease resistance N-terminal" evidence="6">
    <location>
        <begin position="38"/>
        <end position="116"/>
    </location>
</feature>
<keyword evidence="2" id="KW-0433">Leucine-rich repeat</keyword>
<evidence type="ECO:0000256" key="2">
    <source>
        <dbReference type="ARBA" id="ARBA00022614"/>
    </source>
</evidence>
<evidence type="ECO:0000313" key="8">
    <source>
        <dbReference type="Proteomes" id="UP001164776"/>
    </source>
</evidence>
<dbReference type="InterPro" id="IPR041118">
    <property type="entry name" value="Rx_N"/>
</dbReference>
<evidence type="ECO:0000256" key="4">
    <source>
        <dbReference type="ARBA" id="ARBA00022741"/>
    </source>
</evidence>
<evidence type="ECO:0000256" key="5">
    <source>
        <dbReference type="ARBA" id="ARBA00022821"/>
    </source>
</evidence>
<dbReference type="OrthoDB" id="690094at2759"/>
<dbReference type="GO" id="GO:0000166">
    <property type="term" value="F:nucleotide binding"/>
    <property type="evidence" value="ECO:0007669"/>
    <property type="project" value="UniProtKB-KW"/>
</dbReference>
<keyword evidence="5" id="KW-0611">Plant defense</keyword>
<keyword evidence="3" id="KW-0677">Repeat</keyword>
<accession>A0A9W7XD95</accession>
<comment type="caution">
    <text evidence="7">The sequence shown here is derived from an EMBL/GenBank/DDBJ whole genome shotgun (WGS) entry which is preliminary data.</text>
</comment>
<comment type="similarity">
    <text evidence="1">Belongs to the disease resistance NB-LRR family.</text>
</comment>
<gene>
    <name evidence="7" type="ORF">BS78_K013500</name>
</gene>
<name>A0A9W7XD95_9POAL</name>
<reference evidence="7 8" key="1">
    <citation type="submission" date="2022-10" db="EMBL/GenBank/DDBJ databases">
        <title>WGS assembly of Paspalum vaginatum 540-79.</title>
        <authorList>
            <person name="Sun G."/>
            <person name="Wase N."/>
            <person name="Shu S."/>
            <person name="Jenkins J."/>
            <person name="Zhou B."/>
            <person name="Torres-Rodriguez J."/>
            <person name="Chen C."/>
            <person name="Sandor L."/>
            <person name="Plott C."/>
            <person name="Yoshinga Y."/>
            <person name="Daum C."/>
            <person name="Qi P."/>
            <person name="Barry K."/>
            <person name="Lipzen A."/>
            <person name="Berry L."/>
            <person name="Pedersen C."/>
            <person name="Gottilla T."/>
            <person name="Foltz A."/>
            <person name="Yu H."/>
            <person name="O'Malley R."/>
            <person name="Zhang C."/>
            <person name="Devos K."/>
            <person name="Sigmon B."/>
            <person name="Yu B."/>
            <person name="Obata T."/>
            <person name="Schmutz J."/>
            <person name="Schnable J."/>
        </authorList>
    </citation>
    <scope>NUCLEOTIDE SEQUENCE [LARGE SCALE GENOMIC DNA]</scope>
    <source>
        <strain evidence="8">cv. 540-79</strain>
    </source>
</reference>
<keyword evidence="4" id="KW-0547">Nucleotide-binding</keyword>
<dbReference type="AlphaFoldDB" id="A0A9W7XD95"/>
<evidence type="ECO:0000259" key="6">
    <source>
        <dbReference type="Pfam" id="PF18052"/>
    </source>
</evidence>
<proteinExistence type="inferred from homology"/>
<dbReference type="PANTHER" id="PTHR33377">
    <property type="entry name" value="OS10G0134700 PROTEIN-RELATED"/>
    <property type="match status" value="1"/>
</dbReference>
<organism evidence="7 8">
    <name type="scientific">Paspalum vaginatum</name>
    <name type="common">seashore paspalum</name>
    <dbReference type="NCBI Taxonomy" id="158149"/>
    <lineage>
        <taxon>Eukaryota</taxon>
        <taxon>Viridiplantae</taxon>
        <taxon>Streptophyta</taxon>
        <taxon>Embryophyta</taxon>
        <taxon>Tracheophyta</taxon>
        <taxon>Spermatophyta</taxon>
        <taxon>Magnoliopsida</taxon>
        <taxon>Liliopsida</taxon>
        <taxon>Poales</taxon>
        <taxon>Poaceae</taxon>
        <taxon>PACMAD clade</taxon>
        <taxon>Panicoideae</taxon>
        <taxon>Andropogonodae</taxon>
        <taxon>Paspaleae</taxon>
        <taxon>Paspalinae</taxon>
        <taxon>Paspalum</taxon>
    </lineage>
</organism>
<dbReference type="Pfam" id="PF18052">
    <property type="entry name" value="Rx_N"/>
    <property type="match status" value="1"/>
</dbReference>